<dbReference type="WBParaSite" id="ACRNAN_scaffold1403.g9988.t1">
    <property type="protein sequence ID" value="ACRNAN_scaffold1403.g9988.t1"/>
    <property type="gene ID" value="ACRNAN_scaffold1403.g9988"/>
</dbReference>
<proteinExistence type="predicted"/>
<dbReference type="PANTHER" id="PTHR11475:SF51">
    <property type="entry name" value="SHKT DOMAIN-CONTAINING PROTEIN"/>
    <property type="match status" value="1"/>
</dbReference>
<dbReference type="GO" id="GO:0046872">
    <property type="term" value="F:metal ion binding"/>
    <property type="evidence" value="ECO:0007669"/>
    <property type="project" value="UniProtKB-KW"/>
</dbReference>
<feature type="disulfide bond" evidence="8">
    <location>
        <begin position="135"/>
        <end position="169"/>
    </location>
</feature>
<keyword evidence="3" id="KW-0560">Oxidoreductase</keyword>
<dbReference type="FunFam" id="1.10.640.10:FF:000007">
    <property type="entry name" value="Peroxidase mlt-7"/>
    <property type="match status" value="1"/>
</dbReference>
<feature type="domain" description="ShKT" evidence="11">
    <location>
        <begin position="95"/>
        <end position="129"/>
    </location>
</feature>
<dbReference type="AlphaFoldDB" id="A0A914CSD3"/>
<evidence type="ECO:0000256" key="5">
    <source>
        <dbReference type="ARBA" id="ARBA00022729"/>
    </source>
</evidence>
<evidence type="ECO:0000256" key="8">
    <source>
        <dbReference type="PROSITE-ProRule" id="PRU01005"/>
    </source>
</evidence>
<dbReference type="EC" id="1.11.1.7" evidence="2"/>
<dbReference type="Proteomes" id="UP000887540">
    <property type="component" value="Unplaced"/>
</dbReference>
<evidence type="ECO:0000256" key="7">
    <source>
        <dbReference type="PIRSR" id="PIRSR619791-2"/>
    </source>
</evidence>
<sequence length="769" mass="86676">MLIRSRRRKGCLGILFWLGLFLLLSTSFVICAENELDDDSIEGSGEAPAHRENSDEDEPRTRHKSSGGQAPSTSDPNEKVEDKTKKKSSDEKEECMDKHDLCKFWSSIGECDTNKDWMLEHCPISCDKCNGTTICIDKHRLCSFWASINECDQNAVWMLPNCARSCRSCKGMAINDKMPPENGEFKPEDCKHFISTHEDTRFRRTLSVNDIRSSNTNFGCVSTLAEHKCSRNLCYHLKFRSFDGSCNNLEEPLKGAAFMPLSRLKDPIYDDVFSAPVSSLKHLRPSSREASRLLLSSSAEITSKSNALFMQWGQFIAHDVAKTTMLNNQECAGCTPAGGKCFSVFLSRIDPTFGRFQCLPVARSTPVCGTGAGSGAFKFREQFNENTAFIDGSMIYGSSSRDQFLFRQGAFMKTNILRGRVFPPIDTSQNIIAGDDRANIFIGLASLHTLFVREHNRIALSLQKLNEHWDQDRIFLETRRIIGAILQKITYDEYLPRLLGRKFDELIGSYDEYDPEVDPSVANEFTGCAFRFGHGMIQEFYPFLNDNWTRVGGVPFNDGMFKSIHLINNGIDPLLRGLMILPSKMPQRLTLAVTERIFGNSDLGSINIQRGRDHGVPGYAAWRGMCNLPKVESFEDLNNTISNGIVRNNLKLLYKDVANIDMYVGSLLEDPIEGAIVGPTLACIIAHQFKALRDGDRFFYLNDQILTRAQINEIRKYSIARVLCDASDGMKSIPRKAFDQVKDEADLVDCDDLPRPDFSEWKEDILSVK</sequence>
<evidence type="ECO:0000256" key="4">
    <source>
        <dbReference type="ARBA" id="ARBA00022723"/>
    </source>
</evidence>
<reference evidence="13" key="1">
    <citation type="submission" date="2022-11" db="UniProtKB">
        <authorList>
            <consortium name="WormBaseParasite"/>
        </authorList>
    </citation>
    <scope>IDENTIFICATION</scope>
</reference>
<name>A0A914CSD3_9BILA</name>
<dbReference type="CDD" id="cd09823">
    <property type="entry name" value="peroxinectin_like"/>
    <property type="match status" value="1"/>
</dbReference>
<feature type="disulfide bond" evidence="8">
    <location>
        <begin position="95"/>
        <end position="129"/>
    </location>
</feature>
<accession>A0A914CSD3</accession>
<dbReference type="InterPro" id="IPR019791">
    <property type="entry name" value="Haem_peroxidase_animal"/>
</dbReference>
<dbReference type="PROSITE" id="PS51670">
    <property type="entry name" value="SHKT"/>
    <property type="match status" value="2"/>
</dbReference>
<evidence type="ECO:0000256" key="1">
    <source>
        <dbReference type="ARBA" id="ARBA00000189"/>
    </source>
</evidence>
<keyword evidence="7" id="KW-0408">Iron</keyword>
<keyword evidence="7" id="KW-0349">Heme</keyword>
<dbReference type="Pfam" id="PF01549">
    <property type="entry name" value="ShK"/>
    <property type="match status" value="2"/>
</dbReference>
<evidence type="ECO:0000256" key="10">
    <source>
        <dbReference type="SAM" id="SignalP"/>
    </source>
</evidence>
<dbReference type="InterPro" id="IPR010255">
    <property type="entry name" value="Haem_peroxidase_sf"/>
</dbReference>
<evidence type="ECO:0000256" key="9">
    <source>
        <dbReference type="SAM" id="MobiDB-lite"/>
    </source>
</evidence>
<dbReference type="InterPro" id="IPR037120">
    <property type="entry name" value="Haem_peroxidase_sf_animal"/>
</dbReference>
<evidence type="ECO:0000256" key="3">
    <source>
        <dbReference type="ARBA" id="ARBA00022559"/>
    </source>
</evidence>
<organism evidence="12 13">
    <name type="scientific">Acrobeloides nanus</name>
    <dbReference type="NCBI Taxonomy" id="290746"/>
    <lineage>
        <taxon>Eukaryota</taxon>
        <taxon>Metazoa</taxon>
        <taxon>Ecdysozoa</taxon>
        <taxon>Nematoda</taxon>
        <taxon>Chromadorea</taxon>
        <taxon>Rhabditida</taxon>
        <taxon>Tylenchina</taxon>
        <taxon>Cephalobomorpha</taxon>
        <taxon>Cephaloboidea</taxon>
        <taxon>Cephalobidae</taxon>
        <taxon>Acrobeloides</taxon>
    </lineage>
</organism>
<evidence type="ECO:0000313" key="12">
    <source>
        <dbReference type="Proteomes" id="UP000887540"/>
    </source>
</evidence>
<feature type="signal peptide" evidence="10">
    <location>
        <begin position="1"/>
        <end position="27"/>
    </location>
</feature>
<feature type="compositionally biased region" description="Polar residues" evidence="9">
    <location>
        <begin position="66"/>
        <end position="75"/>
    </location>
</feature>
<evidence type="ECO:0000256" key="2">
    <source>
        <dbReference type="ARBA" id="ARBA00012313"/>
    </source>
</evidence>
<evidence type="ECO:0000259" key="11">
    <source>
        <dbReference type="PROSITE" id="PS51670"/>
    </source>
</evidence>
<dbReference type="PROSITE" id="PS50292">
    <property type="entry name" value="PEROXIDASE_3"/>
    <property type="match status" value="1"/>
</dbReference>
<dbReference type="GO" id="GO:0006979">
    <property type="term" value="P:response to oxidative stress"/>
    <property type="evidence" value="ECO:0007669"/>
    <property type="project" value="InterPro"/>
</dbReference>
<protein>
    <recommendedName>
        <fullName evidence="2">peroxidase</fullName>
        <ecNumber evidence="2">1.11.1.7</ecNumber>
    </recommendedName>
</protein>
<feature type="region of interest" description="Disordered" evidence="9">
    <location>
        <begin position="40"/>
        <end position="91"/>
    </location>
</feature>
<keyword evidence="5 10" id="KW-0732">Signal</keyword>
<dbReference type="PANTHER" id="PTHR11475">
    <property type="entry name" value="OXIDASE/PEROXIDASE"/>
    <property type="match status" value="1"/>
</dbReference>
<dbReference type="SUPFAM" id="SSF48113">
    <property type="entry name" value="Heme-dependent peroxidases"/>
    <property type="match status" value="1"/>
</dbReference>
<dbReference type="GO" id="GO:0020037">
    <property type="term" value="F:heme binding"/>
    <property type="evidence" value="ECO:0007669"/>
    <property type="project" value="InterPro"/>
</dbReference>
<keyword evidence="6 8" id="KW-1015">Disulfide bond</keyword>
<feature type="domain" description="ShKT" evidence="11">
    <location>
        <begin position="135"/>
        <end position="169"/>
    </location>
</feature>
<feature type="compositionally biased region" description="Basic and acidic residues" evidence="9">
    <location>
        <begin position="76"/>
        <end position="91"/>
    </location>
</feature>
<evidence type="ECO:0000313" key="13">
    <source>
        <dbReference type="WBParaSite" id="ACRNAN_scaffold1403.g9988.t1"/>
    </source>
</evidence>
<dbReference type="InterPro" id="IPR003582">
    <property type="entry name" value="ShKT_dom"/>
</dbReference>
<evidence type="ECO:0000256" key="6">
    <source>
        <dbReference type="ARBA" id="ARBA00023157"/>
    </source>
</evidence>
<dbReference type="Pfam" id="PF03098">
    <property type="entry name" value="An_peroxidase"/>
    <property type="match status" value="1"/>
</dbReference>
<feature type="chain" id="PRO_5036849028" description="peroxidase" evidence="10">
    <location>
        <begin position="28"/>
        <end position="769"/>
    </location>
</feature>
<dbReference type="PRINTS" id="PR00457">
    <property type="entry name" value="ANPEROXIDASE"/>
</dbReference>
<keyword evidence="4 7" id="KW-0479">Metal-binding</keyword>
<dbReference type="Gene3D" id="1.10.640.10">
    <property type="entry name" value="Haem peroxidase domain superfamily, animal type"/>
    <property type="match status" value="1"/>
</dbReference>
<comment type="catalytic activity">
    <reaction evidence="1">
        <text>2 a phenolic donor + H2O2 = 2 a phenolic radical donor + 2 H2O</text>
        <dbReference type="Rhea" id="RHEA:56136"/>
        <dbReference type="ChEBI" id="CHEBI:15377"/>
        <dbReference type="ChEBI" id="CHEBI:16240"/>
        <dbReference type="ChEBI" id="CHEBI:139520"/>
        <dbReference type="ChEBI" id="CHEBI:139521"/>
        <dbReference type="EC" id="1.11.1.7"/>
    </reaction>
</comment>
<keyword evidence="3" id="KW-0575">Peroxidase</keyword>
<feature type="binding site" description="axial binding residue" evidence="7">
    <location>
        <position position="534"/>
    </location>
    <ligand>
        <name>heme b</name>
        <dbReference type="ChEBI" id="CHEBI:60344"/>
    </ligand>
    <ligandPart>
        <name>Fe</name>
        <dbReference type="ChEBI" id="CHEBI:18248"/>
    </ligandPart>
</feature>
<comment type="caution">
    <text evidence="8">Lacks conserved residue(s) required for the propagation of feature annotation.</text>
</comment>
<dbReference type="SMART" id="SM00254">
    <property type="entry name" value="ShKT"/>
    <property type="match status" value="2"/>
</dbReference>
<dbReference type="GO" id="GO:0005615">
    <property type="term" value="C:extracellular space"/>
    <property type="evidence" value="ECO:0007669"/>
    <property type="project" value="TreeGrafter"/>
</dbReference>
<keyword evidence="12" id="KW-1185">Reference proteome</keyword>
<dbReference type="GO" id="GO:0140825">
    <property type="term" value="F:lactoperoxidase activity"/>
    <property type="evidence" value="ECO:0007669"/>
    <property type="project" value="UniProtKB-EC"/>
</dbReference>